<dbReference type="PANTHER" id="PTHR33258:SF1">
    <property type="entry name" value="TRANSPOSASE INSL FOR INSERTION SEQUENCE ELEMENT IS186A-RELATED"/>
    <property type="match status" value="1"/>
</dbReference>
<evidence type="ECO:0000256" key="2">
    <source>
        <dbReference type="ARBA" id="ARBA00022578"/>
    </source>
</evidence>
<keyword evidence="5" id="KW-1133">Transmembrane helix</keyword>
<dbReference type="PANTHER" id="PTHR33258">
    <property type="entry name" value="TRANSPOSASE INSL FOR INSERTION SEQUENCE ELEMENT IS186A-RELATED"/>
    <property type="match status" value="1"/>
</dbReference>
<dbReference type="RefSeq" id="WP_262682948.1">
    <property type="nucleotide sequence ID" value="NZ_JAOQIO010000007.1"/>
</dbReference>
<dbReference type="InterPro" id="IPR002559">
    <property type="entry name" value="Transposase_11"/>
</dbReference>
<evidence type="ECO:0000256" key="1">
    <source>
        <dbReference type="ARBA" id="ARBA00010075"/>
    </source>
</evidence>
<name>A0ABT2UBI8_9BACL</name>
<evidence type="ECO:0000256" key="4">
    <source>
        <dbReference type="ARBA" id="ARBA00023172"/>
    </source>
</evidence>
<evidence type="ECO:0000256" key="3">
    <source>
        <dbReference type="ARBA" id="ARBA00023125"/>
    </source>
</evidence>
<dbReference type="InterPro" id="IPR047952">
    <property type="entry name" value="Transpos_IS4"/>
</dbReference>
<accession>A0ABT2UBI8</accession>
<dbReference type="SUPFAM" id="SSF53098">
    <property type="entry name" value="Ribonuclease H-like"/>
    <property type="match status" value="1"/>
</dbReference>
<keyword evidence="2" id="KW-0815">Transposition</keyword>
<dbReference type="EMBL" id="JAOQIO010000007">
    <property type="protein sequence ID" value="MCU6791381.1"/>
    <property type="molecule type" value="Genomic_DNA"/>
</dbReference>
<keyword evidence="8" id="KW-1185">Reference proteome</keyword>
<proteinExistence type="inferred from homology"/>
<reference evidence="7 8" key="1">
    <citation type="submission" date="2022-09" db="EMBL/GenBank/DDBJ databases">
        <authorList>
            <person name="Han X.L."/>
            <person name="Wang Q."/>
            <person name="Lu T."/>
        </authorList>
    </citation>
    <scope>NUCLEOTIDE SEQUENCE [LARGE SCALE GENOMIC DNA]</scope>
    <source>
        <strain evidence="7 8">WQ 127069</strain>
    </source>
</reference>
<organism evidence="7 8">
    <name type="scientific">Paenibacillus baimaensis</name>
    <dbReference type="NCBI Taxonomy" id="2982185"/>
    <lineage>
        <taxon>Bacteria</taxon>
        <taxon>Bacillati</taxon>
        <taxon>Bacillota</taxon>
        <taxon>Bacilli</taxon>
        <taxon>Bacillales</taxon>
        <taxon>Paenibacillaceae</taxon>
        <taxon>Paenibacillus</taxon>
    </lineage>
</organism>
<protein>
    <submittedName>
        <fullName evidence="7">IS4 family transposase</fullName>
    </submittedName>
</protein>
<gene>
    <name evidence="7" type="ORF">OB236_04470</name>
</gene>
<keyword evidence="3" id="KW-0238">DNA-binding</keyword>
<dbReference type="InterPro" id="IPR012337">
    <property type="entry name" value="RNaseH-like_sf"/>
</dbReference>
<keyword evidence="4" id="KW-0233">DNA recombination</keyword>
<evidence type="ECO:0000313" key="7">
    <source>
        <dbReference type="EMBL" id="MCU6791381.1"/>
    </source>
</evidence>
<keyword evidence="5" id="KW-0472">Membrane</keyword>
<dbReference type="Proteomes" id="UP001652445">
    <property type="component" value="Unassembled WGS sequence"/>
</dbReference>
<evidence type="ECO:0000256" key="5">
    <source>
        <dbReference type="SAM" id="Phobius"/>
    </source>
</evidence>
<evidence type="ECO:0000259" key="6">
    <source>
        <dbReference type="Pfam" id="PF01609"/>
    </source>
</evidence>
<comment type="caution">
    <text evidence="7">The sequence shown here is derived from an EMBL/GenBank/DDBJ whole genome shotgun (WGS) entry which is preliminary data.</text>
</comment>
<feature type="transmembrane region" description="Helical" evidence="5">
    <location>
        <begin position="307"/>
        <end position="326"/>
    </location>
</feature>
<sequence length="331" mass="38304">MDLKKSTTILSILQSVLTQEEVESVVKEVGHEDKARKFTVHQLLQYWCTAAYEEWPSYRTGADRASLSGLSEDHYSRFSSKAAEVPFAVFKELHHLLIRKCNRETRRKLAFPKELLLIDSTTVTVGKTRLPWAPYHGERAGVKLHVALRAETQQQQQVVETVGSRHDGPVKPDSILFHPGMDRAYGKLERLDRYKIDGQSFVIRLRDNIHLEKPKALRRQSPTDSPVIRDITCQLGTPQCRSEKRHRVVIFRDFEGREIRVVTDLMQVTAEQIAQMCKARWQIEVFFRWIKQHLNLATLFGTTENAVYGQLFTALMVYYVLLTWFFDAVST</sequence>
<dbReference type="Pfam" id="PF01609">
    <property type="entry name" value="DDE_Tnp_1"/>
    <property type="match status" value="1"/>
</dbReference>
<comment type="similarity">
    <text evidence="1">Belongs to the transposase 11 family.</text>
</comment>
<dbReference type="NCBIfam" id="NF033592">
    <property type="entry name" value="transpos_IS4_1"/>
    <property type="match status" value="1"/>
</dbReference>
<keyword evidence="5" id="KW-0812">Transmembrane</keyword>
<evidence type="ECO:0000313" key="8">
    <source>
        <dbReference type="Proteomes" id="UP001652445"/>
    </source>
</evidence>
<feature type="domain" description="Transposase IS4-like" evidence="6">
    <location>
        <begin position="112"/>
        <end position="318"/>
    </location>
</feature>